<feature type="transmembrane region" description="Helical" evidence="1">
    <location>
        <begin position="6"/>
        <end position="27"/>
    </location>
</feature>
<reference evidence="2 3" key="1">
    <citation type="journal article" date="2014" name="Arch. Microbiol.">
        <title>Bacillus mesophilum sp. nov., strain IITR-54T, a novel 4-chlorobiphenyl dechlorinating bacterium.</title>
        <authorList>
            <person name="Manickam N."/>
            <person name="Singh N.K."/>
            <person name="Bajaj A."/>
            <person name="Kumar R.M."/>
            <person name="Kaur G."/>
            <person name="Kaur N."/>
            <person name="Bala M."/>
            <person name="Kumar A."/>
            <person name="Mayilraj S."/>
        </authorList>
    </citation>
    <scope>NUCLEOTIDE SEQUENCE [LARGE SCALE GENOMIC DNA]</scope>
    <source>
        <strain evidence="2 3">IITR-54</strain>
    </source>
</reference>
<dbReference type="Proteomes" id="UP000441354">
    <property type="component" value="Unassembled WGS sequence"/>
</dbReference>
<keyword evidence="1" id="KW-0812">Transmembrane</keyword>
<keyword evidence="3" id="KW-1185">Reference proteome</keyword>
<comment type="caution">
    <text evidence="2">The sequence shown here is derived from an EMBL/GenBank/DDBJ whole genome shotgun (WGS) entry which is preliminary data.</text>
</comment>
<name>A0A7V7UVR3_9BACI</name>
<sequence length="167" mass="19061">MEKLVMFFIIVASTVYIWTMDIGIYIMDRGYRTVQYSLDHAVHDAALQIDSNSLSEGSIKFLPELAENTFKETLQRNLNIDQDLNPISNIFLEGPIIIKDIVYLDDSYVVPETGDELEFPFIWEAKVSEDEIFERSIFGPSIAVIVDAYVKGSSGYAPFLVIQEYKE</sequence>
<gene>
    <name evidence="2" type="ORF">F7732_21225</name>
</gene>
<dbReference type="AlphaFoldDB" id="A0A7V7UVR3"/>
<proteinExistence type="predicted"/>
<organism evidence="2 3">
    <name type="scientific">Bacillus mesophilum</name>
    <dbReference type="NCBI Taxonomy" id="1071718"/>
    <lineage>
        <taxon>Bacteria</taxon>
        <taxon>Bacillati</taxon>
        <taxon>Bacillota</taxon>
        <taxon>Bacilli</taxon>
        <taxon>Bacillales</taxon>
        <taxon>Bacillaceae</taxon>
        <taxon>Bacillus</taxon>
    </lineage>
</organism>
<keyword evidence="1" id="KW-1133">Transmembrane helix</keyword>
<dbReference type="RefSeq" id="WP_151576022.1">
    <property type="nucleotide sequence ID" value="NZ_WBOT01000012.1"/>
</dbReference>
<protein>
    <submittedName>
        <fullName evidence="2">Uncharacterized protein</fullName>
    </submittedName>
</protein>
<dbReference type="OrthoDB" id="2937855at2"/>
<evidence type="ECO:0000313" key="3">
    <source>
        <dbReference type="Proteomes" id="UP000441354"/>
    </source>
</evidence>
<evidence type="ECO:0000313" key="2">
    <source>
        <dbReference type="EMBL" id="KAB2329449.1"/>
    </source>
</evidence>
<evidence type="ECO:0000256" key="1">
    <source>
        <dbReference type="SAM" id="Phobius"/>
    </source>
</evidence>
<accession>A0A7V7UVR3</accession>
<dbReference type="EMBL" id="WBOT01000012">
    <property type="protein sequence ID" value="KAB2329449.1"/>
    <property type="molecule type" value="Genomic_DNA"/>
</dbReference>
<keyword evidence="1" id="KW-0472">Membrane</keyword>